<name>A0ABR9GDM9_9GAMM</name>
<evidence type="ECO:0000256" key="1">
    <source>
        <dbReference type="SAM" id="Phobius"/>
    </source>
</evidence>
<evidence type="ECO:0000313" key="2">
    <source>
        <dbReference type="EMBL" id="MBE1162099.1"/>
    </source>
</evidence>
<feature type="transmembrane region" description="Helical" evidence="1">
    <location>
        <begin position="64"/>
        <end position="86"/>
    </location>
</feature>
<feature type="transmembrane region" description="Helical" evidence="1">
    <location>
        <begin position="7"/>
        <end position="26"/>
    </location>
</feature>
<accession>A0ABR9GDM9</accession>
<feature type="transmembrane region" description="Helical" evidence="1">
    <location>
        <begin position="92"/>
        <end position="113"/>
    </location>
</feature>
<keyword evidence="3" id="KW-1185">Reference proteome</keyword>
<keyword evidence="1" id="KW-0812">Transmembrane</keyword>
<dbReference type="Proteomes" id="UP000651010">
    <property type="component" value="Unassembled WGS sequence"/>
</dbReference>
<evidence type="ECO:0000313" key="3">
    <source>
        <dbReference type="Proteomes" id="UP000651010"/>
    </source>
</evidence>
<organism evidence="2 3">
    <name type="scientific">Dyella acidiphila</name>
    <dbReference type="NCBI Taxonomy" id="2775866"/>
    <lineage>
        <taxon>Bacteria</taxon>
        <taxon>Pseudomonadati</taxon>
        <taxon>Pseudomonadota</taxon>
        <taxon>Gammaproteobacteria</taxon>
        <taxon>Lysobacterales</taxon>
        <taxon>Rhodanobacteraceae</taxon>
        <taxon>Dyella</taxon>
    </lineage>
</organism>
<gene>
    <name evidence="2" type="ORF">IGX34_17075</name>
</gene>
<keyword evidence="1" id="KW-1133">Transmembrane helix</keyword>
<feature type="transmembrane region" description="Helical" evidence="1">
    <location>
        <begin position="32"/>
        <end position="52"/>
    </location>
</feature>
<dbReference type="EMBL" id="JACZZA010000012">
    <property type="protein sequence ID" value="MBE1162099.1"/>
    <property type="molecule type" value="Genomic_DNA"/>
</dbReference>
<sequence length="116" mass="12852">MLSSATFNLLIKALIGALMVLLIGVLARTRNYYIAGLLPLFPTFALMAHYIVGSERGVADLKATLLFGMWAVVPYLAYLISLYCLIDRLRLLPALLAALLVWCLAAAAAVLWWQRR</sequence>
<dbReference type="RefSeq" id="WP_192556945.1">
    <property type="nucleotide sequence ID" value="NZ_JACZZA010000012.1"/>
</dbReference>
<protein>
    <submittedName>
        <fullName evidence="2">GlpM family protein</fullName>
    </submittedName>
</protein>
<reference evidence="2 3" key="1">
    <citation type="submission" date="2020-09" db="EMBL/GenBank/DDBJ databases">
        <title>Dyella sp. 7MK23 isolated from forest soil.</title>
        <authorList>
            <person name="Fu J."/>
        </authorList>
    </citation>
    <scope>NUCLEOTIDE SEQUENCE [LARGE SCALE GENOMIC DNA]</scope>
    <source>
        <strain evidence="2 3">7MK23</strain>
    </source>
</reference>
<dbReference type="InterPro" id="IPR009707">
    <property type="entry name" value="GlpM/YdgC"/>
</dbReference>
<keyword evidence="1" id="KW-0472">Membrane</keyword>
<comment type="caution">
    <text evidence="2">The sequence shown here is derived from an EMBL/GenBank/DDBJ whole genome shotgun (WGS) entry which is preliminary data.</text>
</comment>
<proteinExistence type="predicted"/>
<dbReference type="Pfam" id="PF06942">
    <property type="entry name" value="GlpM"/>
    <property type="match status" value="1"/>
</dbReference>